<evidence type="ECO:0000313" key="1">
    <source>
        <dbReference type="EMBL" id="CAH1431200.1"/>
    </source>
</evidence>
<keyword evidence="2" id="KW-1185">Reference proteome</keyword>
<comment type="caution">
    <text evidence="1">The sequence shown here is derived from an EMBL/GenBank/DDBJ whole genome shotgun (WGS) entry which is preliminary data.</text>
</comment>
<name>A0AAU9MWE5_9ASTR</name>
<dbReference type="EMBL" id="CAKMRJ010003334">
    <property type="protein sequence ID" value="CAH1431200.1"/>
    <property type="molecule type" value="Genomic_DNA"/>
</dbReference>
<proteinExistence type="predicted"/>
<dbReference type="AlphaFoldDB" id="A0AAU9MWE5"/>
<protein>
    <submittedName>
        <fullName evidence="1">Uncharacterized protein</fullName>
    </submittedName>
</protein>
<evidence type="ECO:0000313" key="2">
    <source>
        <dbReference type="Proteomes" id="UP001157418"/>
    </source>
</evidence>
<organism evidence="1 2">
    <name type="scientific">Lactuca virosa</name>
    <dbReference type="NCBI Taxonomy" id="75947"/>
    <lineage>
        <taxon>Eukaryota</taxon>
        <taxon>Viridiplantae</taxon>
        <taxon>Streptophyta</taxon>
        <taxon>Embryophyta</taxon>
        <taxon>Tracheophyta</taxon>
        <taxon>Spermatophyta</taxon>
        <taxon>Magnoliopsida</taxon>
        <taxon>eudicotyledons</taxon>
        <taxon>Gunneridae</taxon>
        <taxon>Pentapetalae</taxon>
        <taxon>asterids</taxon>
        <taxon>campanulids</taxon>
        <taxon>Asterales</taxon>
        <taxon>Asteraceae</taxon>
        <taxon>Cichorioideae</taxon>
        <taxon>Cichorieae</taxon>
        <taxon>Lactucinae</taxon>
        <taxon>Lactuca</taxon>
    </lineage>
</organism>
<dbReference type="Proteomes" id="UP001157418">
    <property type="component" value="Unassembled WGS sequence"/>
</dbReference>
<accession>A0AAU9MWE5</accession>
<gene>
    <name evidence="1" type="ORF">LVIROSA_LOCUS17927</name>
</gene>
<reference evidence="1 2" key="1">
    <citation type="submission" date="2022-01" db="EMBL/GenBank/DDBJ databases">
        <authorList>
            <person name="Xiong W."/>
            <person name="Schranz E."/>
        </authorList>
    </citation>
    <scope>NUCLEOTIDE SEQUENCE [LARGE SCALE GENOMIC DNA]</scope>
</reference>
<sequence>MASSSTGMYVAVDFHYNGFFSPNPLVYLDPVKTNVRDVDFGGFTYKEFLLWLTKLTNGACDNVYYCMRKESLCEGIRRINSDADYWEFVETVYSLESDSLESELDVYIDHQNEPILDWADNEFLADGKGYESDELDAEDDKDSEVSETMEYEHEWDDEEEHTFDKTVGDPFLDKLSGHISDDDEEEANNGKLKDVVFPVHNENQEWEQMVPVLDNPYRPAFTTNTTACHRFLTFIIQHHCNPRRRSPSFRLKQPTSGLSICSKTDAATTIGSLLWNENLDLGKERKPISSFQLDDRRSFDGF</sequence>